<evidence type="ECO:0000256" key="6">
    <source>
        <dbReference type="ARBA" id="ARBA00023136"/>
    </source>
</evidence>
<evidence type="ECO:0000256" key="5">
    <source>
        <dbReference type="ARBA" id="ARBA00022989"/>
    </source>
</evidence>
<feature type="transmembrane region" description="Helical" evidence="8">
    <location>
        <begin position="457"/>
        <end position="487"/>
    </location>
</feature>
<dbReference type="OrthoDB" id="431212at2759"/>
<evidence type="ECO:0000256" key="3">
    <source>
        <dbReference type="ARBA" id="ARBA00022448"/>
    </source>
</evidence>
<evidence type="ECO:0000256" key="1">
    <source>
        <dbReference type="ARBA" id="ARBA00004127"/>
    </source>
</evidence>
<feature type="transmembrane region" description="Helical" evidence="8">
    <location>
        <begin position="95"/>
        <end position="114"/>
    </location>
</feature>
<dbReference type="GO" id="GO:0012505">
    <property type="term" value="C:endomembrane system"/>
    <property type="evidence" value="ECO:0007669"/>
    <property type="project" value="UniProtKB-SubCell"/>
</dbReference>
<evidence type="ECO:0008006" key="11">
    <source>
        <dbReference type="Google" id="ProtNLM"/>
    </source>
</evidence>
<dbReference type="EMBL" id="CP042201">
    <property type="protein sequence ID" value="QDS77262.1"/>
    <property type="molecule type" value="Genomic_DNA"/>
</dbReference>
<evidence type="ECO:0000256" key="7">
    <source>
        <dbReference type="SAM" id="MobiDB-lite"/>
    </source>
</evidence>
<evidence type="ECO:0000256" key="8">
    <source>
        <dbReference type="SAM" id="Phobius"/>
    </source>
</evidence>
<dbReference type="Pfam" id="PF00860">
    <property type="entry name" value="Xan_ur_permease"/>
    <property type="match status" value="1"/>
</dbReference>
<comment type="similarity">
    <text evidence="2">Belongs to the nucleobase:cation symporter-2 (NCS2) (TC 2.A.40) family. Azg-like subfamily.</text>
</comment>
<feature type="region of interest" description="Disordered" evidence="7">
    <location>
        <begin position="540"/>
        <end position="587"/>
    </location>
</feature>
<accession>A0A517LNQ1</accession>
<feature type="compositionally biased region" description="Basic and acidic residues" evidence="7">
    <location>
        <begin position="540"/>
        <end position="550"/>
    </location>
</feature>
<keyword evidence="4 8" id="KW-0812">Transmembrane</keyword>
<dbReference type="STRING" id="50376.A0A517LNQ1"/>
<feature type="transmembrane region" description="Helical" evidence="8">
    <location>
        <begin position="325"/>
        <end position="345"/>
    </location>
</feature>
<comment type="subcellular location">
    <subcellularLocation>
        <location evidence="1">Endomembrane system</location>
        <topology evidence="1">Multi-pass membrane protein</topology>
    </subcellularLocation>
</comment>
<protein>
    <recommendedName>
        <fullName evidence="11">Xanthine/uracil permease</fullName>
    </recommendedName>
</protein>
<dbReference type="Proteomes" id="UP000316270">
    <property type="component" value="Chromosome 17"/>
</dbReference>
<dbReference type="PANTHER" id="PTHR43337">
    <property type="entry name" value="XANTHINE/URACIL PERMEASE C887.17-RELATED"/>
    <property type="match status" value="1"/>
</dbReference>
<feature type="transmembrane region" description="Helical" evidence="8">
    <location>
        <begin position="239"/>
        <end position="255"/>
    </location>
</feature>
<dbReference type="PANTHER" id="PTHR43337:SF1">
    <property type="entry name" value="XANTHINE_URACIL PERMEASE C887.17-RELATED"/>
    <property type="match status" value="1"/>
</dbReference>
<evidence type="ECO:0000256" key="2">
    <source>
        <dbReference type="ARBA" id="ARBA00005697"/>
    </source>
</evidence>
<name>A0A517LNQ1_9PEZI</name>
<feature type="transmembrane region" description="Helical" evidence="8">
    <location>
        <begin position="262"/>
        <end position="279"/>
    </location>
</feature>
<dbReference type="GO" id="GO:0005345">
    <property type="term" value="F:purine nucleobase transmembrane transporter activity"/>
    <property type="evidence" value="ECO:0007669"/>
    <property type="project" value="TreeGrafter"/>
</dbReference>
<keyword evidence="6 8" id="KW-0472">Membrane</keyword>
<evidence type="ECO:0000313" key="10">
    <source>
        <dbReference type="Proteomes" id="UP000316270"/>
    </source>
</evidence>
<feature type="transmembrane region" description="Helical" evidence="8">
    <location>
        <begin position="403"/>
        <end position="423"/>
    </location>
</feature>
<feature type="transmembrane region" description="Helical" evidence="8">
    <location>
        <begin position="365"/>
        <end position="383"/>
    </location>
</feature>
<feature type="compositionally biased region" description="Basic and acidic residues" evidence="7">
    <location>
        <begin position="574"/>
        <end position="587"/>
    </location>
</feature>
<dbReference type="InterPro" id="IPR045018">
    <property type="entry name" value="Azg-like"/>
</dbReference>
<evidence type="ECO:0000313" key="9">
    <source>
        <dbReference type="EMBL" id="QDS77262.1"/>
    </source>
</evidence>
<proteinExistence type="inferred from homology"/>
<keyword evidence="10" id="KW-1185">Reference proteome</keyword>
<feature type="transmembrane region" description="Helical" evidence="8">
    <location>
        <begin position="187"/>
        <end position="206"/>
    </location>
</feature>
<organism evidence="9 10">
    <name type="scientific">Venturia effusa</name>
    <dbReference type="NCBI Taxonomy" id="50376"/>
    <lineage>
        <taxon>Eukaryota</taxon>
        <taxon>Fungi</taxon>
        <taxon>Dikarya</taxon>
        <taxon>Ascomycota</taxon>
        <taxon>Pezizomycotina</taxon>
        <taxon>Dothideomycetes</taxon>
        <taxon>Pleosporomycetidae</taxon>
        <taxon>Venturiales</taxon>
        <taxon>Venturiaceae</taxon>
        <taxon>Venturia</taxon>
    </lineage>
</organism>
<evidence type="ECO:0000256" key="4">
    <source>
        <dbReference type="ARBA" id="ARBA00022692"/>
    </source>
</evidence>
<dbReference type="GO" id="GO:0015854">
    <property type="term" value="P:guanine transport"/>
    <property type="evidence" value="ECO:0007669"/>
    <property type="project" value="TreeGrafter"/>
</dbReference>
<sequence>MTWVHRFNLRVAQSAFGKYFRLEGSGHPKERKGSFFFTEIRAGLATFFAMAYIISVNSAIVSQTGGTCVCPPTSTDLCVSDQEYLLCVQEVQRDLVTATAAISALTTFCMGLFANMPIALAPGMGLNAYFTFTVVGFHGSGMVPYRVALTAVFVEGLVFVGLTLIGLRQWLARAIPHSIKIATSVGIGLYLTIIGLTYSAGIGLIVGAQNTPVELAGCAPQYRDADTGLCPESQKMRNPTMWIGIFLSGLLVVLLQMYKVKGAIIMGILLVSIISWPRSTPVTYFPHTALGDDSFDFFKKVVTFHPIQRILNVQEWNIGEYGGQFGLAFITFLYVDILDATGTLYSMARFGGFIDERTQDFERSAIAYSVDAIGISIGSLFGTPPVTAYIESGAGIAEGGATGITSLVSGLCFFIAIFFAPIFASIPPWATGPVLVIVGGLMTASATEINWKYPGDAIPAFITIAVMPFTYSIAYGLIGGIMSYIFLNGTTKTIKFLSGGRIKPANEDLKDPWTYKIEGGFFPPWIQRLTAKIRGGKVEGVDPTAEKDHASVGSSSGEGHVIDMEGKGGAGHSRNGEMTEFRGEKMA</sequence>
<feature type="transmembrane region" description="Helical" evidence="8">
    <location>
        <begin position="149"/>
        <end position="167"/>
    </location>
</feature>
<feature type="transmembrane region" description="Helical" evidence="8">
    <location>
        <begin position="430"/>
        <end position="451"/>
    </location>
</feature>
<dbReference type="AlphaFoldDB" id="A0A517LNQ1"/>
<dbReference type="GO" id="GO:0015853">
    <property type="term" value="P:adenine transport"/>
    <property type="evidence" value="ECO:0007669"/>
    <property type="project" value="TreeGrafter"/>
</dbReference>
<dbReference type="InterPro" id="IPR006043">
    <property type="entry name" value="NCS2"/>
</dbReference>
<gene>
    <name evidence="9" type="ORF">FKW77_003667</name>
</gene>
<keyword evidence="3" id="KW-0813">Transport</keyword>
<reference evidence="9 10" key="1">
    <citation type="submission" date="2019-07" db="EMBL/GenBank/DDBJ databases">
        <title>Finished genome of Venturia effusa.</title>
        <authorList>
            <person name="Young C.A."/>
            <person name="Cox M.P."/>
            <person name="Ganley A.R.D."/>
            <person name="David W.J."/>
        </authorList>
    </citation>
    <scope>NUCLEOTIDE SEQUENCE [LARGE SCALE GENOMIC DNA]</scope>
    <source>
        <strain evidence="10">albino</strain>
    </source>
</reference>
<dbReference type="GO" id="GO:0005886">
    <property type="term" value="C:plasma membrane"/>
    <property type="evidence" value="ECO:0007669"/>
    <property type="project" value="TreeGrafter"/>
</dbReference>
<keyword evidence="5 8" id="KW-1133">Transmembrane helix</keyword>